<dbReference type="Proteomes" id="UP000037460">
    <property type="component" value="Unassembled WGS sequence"/>
</dbReference>
<protein>
    <submittedName>
        <fullName evidence="2">Uncharacterized protein</fullName>
    </submittedName>
</protein>
<feature type="compositionally biased region" description="Basic residues" evidence="1">
    <location>
        <begin position="1"/>
        <end position="12"/>
    </location>
</feature>
<sequence>MSGGKSSKKSAKSQRTQEHRGREVDDVRKKSLEDGSLTARADLDVGDTSKVKGHLEDERYDVVVYIGTMLNPGRALAKANPEDREFSTDEEVAQIKVGDGVRICDGVERFWTRVYATEDDLLMAQVGSQLTSGRWALGERVCFLKKYVYAVELSC</sequence>
<evidence type="ECO:0000256" key="1">
    <source>
        <dbReference type="SAM" id="MobiDB-lite"/>
    </source>
</evidence>
<accession>A0A0M0LQ15</accession>
<proteinExistence type="predicted"/>
<feature type="compositionally biased region" description="Basic and acidic residues" evidence="1">
    <location>
        <begin position="15"/>
        <end position="33"/>
    </location>
</feature>
<organism evidence="2 3">
    <name type="scientific">Chrysochromulina tobinii</name>
    <dbReference type="NCBI Taxonomy" id="1460289"/>
    <lineage>
        <taxon>Eukaryota</taxon>
        <taxon>Haptista</taxon>
        <taxon>Haptophyta</taxon>
        <taxon>Prymnesiophyceae</taxon>
        <taxon>Prymnesiales</taxon>
        <taxon>Chrysochromulinaceae</taxon>
        <taxon>Chrysochromulina</taxon>
    </lineage>
</organism>
<comment type="caution">
    <text evidence="2">The sequence shown here is derived from an EMBL/GenBank/DDBJ whole genome shotgun (WGS) entry which is preliminary data.</text>
</comment>
<evidence type="ECO:0000313" key="2">
    <source>
        <dbReference type="EMBL" id="KOO53129.1"/>
    </source>
</evidence>
<reference evidence="3" key="1">
    <citation type="journal article" date="2015" name="PLoS Genet.">
        <title>Genome Sequence and Transcriptome Analyses of Chrysochromulina tobin: Metabolic Tools for Enhanced Algal Fitness in the Prominent Order Prymnesiales (Haptophyceae).</title>
        <authorList>
            <person name="Hovde B.T."/>
            <person name="Deodato C.R."/>
            <person name="Hunsperger H.M."/>
            <person name="Ryken S.A."/>
            <person name="Yost W."/>
            <person name="Jha R.K."/>
            <person name="Patterson J."/>
            <person name="Monnat R.J. Jr."/>
            <person name="Barlow S.B."/>
            <person name="Starkenburg S.R."/>
            <person name="Cattolico R.A."/>
        </authorList>
    </citation>
    <scope>NUCLEOTIDE SEQUENCE</scope>
    <source>
        <strain evidence="3">CCMP291</strain>
    </source>
</reference>
<gene>
    <name evidence="2" type="ORF">Ctob_012619</name>
</gene>
<name>A0A0M0LQ15_9EUKA</name>
<dbReference type="AlphaFoldDB" id="A0A0M0LQ15"/>
<dbReference type="OrthoDB" id="10262026at2759"/>
<evidence type="ECO:0000313" key="3">
    <source>
        <dbReference type="Proteomes" id="UP000037460"/>
    </source>
</evidence>
<keyword evidence="3" id="KW-1185">Reference proteome</keyword>
<feature type="region of interest" description="Disordered" evidence="1">
    <location>
        <begin position="1"/>
        <end position="33"/>
    </location>
</feature>
<dbReference type="EMBL" id="JWZX01000368">
    <property type="protein sequence ID" value="KOO53129.1"/>
    <property type="molecule type" value="Genomic_DNA"/>
</dbReference>